<sequence length="239" mass="25739">MEKHEEQTQTASTQTTKLLDLSLLGECSFIHYSLFSLFATLGFFAPQLFVIELSVSRGVERSRAAYTLSVVAVAEIFGCFAVCLVLSRVQRQEAPGAARIHSSDGPGAGSLYPGVGVLGPGGVLRLLWVSAWHSGINTCTPACRGRCGRHGKDGVSHRDLCLHTELCWAGWSTTGRCFGGPDSELRLRVLLLCGRYGTRGYVPGTGTTSQDRPALLQQEGPTEQHRTPADGAREPYTSV</sequence>
<dbReference type="EMBL" id="JAGEUA010000004">
    <property type="protein sequence ID" value="KAL0983901.1"/>
    <property type="molecule type" value="Genomic_DNA"/>
</dbReference>
<feature type="region of interest" description="Disordered" evidence="1">
    <location>
        <begin position="203"/>
        <end position="239"/>
    </location>
</feature>
<feature type="transmembrane region" description="Helical" evidence="2">
    <location>
        <begin position="65"/>
        <end position="87"/>
    </location>
</feature>
<keyword evidence="4" id="KW-1185">Reference proteome</keyword>
<keyword evidence="2" id="KW-1133">Transmembrane helix</keyword>
<accession>A0ABD0WYD7</accession>
<evidence type="ECO:0000313" key="3">
    <source>
        <dbReference type="EMBL" id="KAL0983901.1"/>
    </source>
</evidence>
<evidence type="ECO:0000256" key="2">
    <source>
        <dbReference type="SAM" id="Phobius"/>
    </source>
</evidence>
<evidence type="ECO:0000256" key="1">
    <source>
        <dbReference type="SAM" id="MobiDB-lite"/>
    </source>
</evidence>
<dbReference type="AlphaFoldDB" id="A0ABD0WYD7"/>
<keyword evidence="2" id="KW-0472">Membrane</keyword>
<evidence type="ECO:0000313" key="4">
    <source>
        <dbReference type="Proteomes" id="UP001557470"/>
    </source>
</evidence>
<feature type="transmembrane region" description="Helical" evidence="2">
    <location>
        <begin position="29"/>
        <end position="53"/>
    </location>
</feature>
<comment type="caution">
    <text evidence="3">The sequence shown here is derived from an EMBL/GenBank/DDBJ whole genome shotgun (WGS) entry which is preliminary data.</text>
</comment>
<gene>
    <name evidence="3" type="ORF">UPYG_G00134550</name>
</gene>
<feature type="compositionally biased region" description="Basic and acidic residues" evidence="1">
    <location>
        <begin position="222"/>
        <end position="233"/>
    </location>
</feature>
<reference evidence="3 4" key="1">
    <citation type="submission" date="2024-06" db="EMBL/GenBank/DDBJ databases">
        <authorList>
            <person name="Pan Q."/>
            <person name="Wen M."/>
            <person name="Jouanno E."/>
            <person name="Zahm M."/>
            <person name="Klopp C."/>
            <person name="Cabau C."/>
            <person name="Louis A."/>
            <person name="Berthelot C."/>
            <person name="Parey E."/>
            <person name="Roest Crollius H."/>
            <person name="Montfort J."/>
            <person name="Robinson-Rechavi M."/>
            <person name="Bouchez O."/>
            <person name="Lampietro C."/>
            <person name="Lopez Roques C."/>
            <person name="Donnadieu C."/>
            <person name="Postlethwait J."/>
            <person name="Bobe J."/>
            <person name="Verreycken H."/>
            <person name="Guiguen Y."/>
        </authorList>
    </citation>
    <scope>NUCLEOTIDE SEQUENCE [LARGE SCALE GENOMIC DNA]</scope>
    <source>
        <strain evidence="3">Up_M1</strain>
        <tissue evidence="3">Testis</tissue>
    </source>
</reference>
<dbReference type="Proteomes" id="UP001557470">
    <property type="component" value="Unassembled WGS sequence"/>
</dbReference>
<protein>
    <submittedName>
        <fullName evidence="3">Uncharacterized protein</fullName>
    </submittedName>
</protein>
<name>A0ABD0WYD7_UMBPY</name>
<keyword evidence="2" id="KW-0812">Transmembrane</keyword>
<organism evidence="3 4">
    <name type="scientific">Umbra pygmaea</name>
    <name type="common">Eastern mudminnow</name>
    <dbReference type="NCBI Taxonomy" id="75934"/>
    <lineage>
        <taxon>Eukaryota</taxon>
        <taxon>Metazoa</taxon>
        <taxon>Chordata</taxon>
        <taxon>Craniata</taxon>
        <taxon>Vertebrata</taxon>
        <taxon>Euteleostomi</taxon>
        <taxon>Actinopterygii</taxon>
        <taxon>Neopterygii</taxon>
        <taxon>Teleostei</taxon>
        <taxon>Protacanthopterygii</taxon>
        <taxon>Esociformes</taxon>
        <taxon>Umbridae</taxon>
        <taxon>Umbra</taxon>
    </lineage>
</organism>
<proteinExistence type="predicted"/>